<feature type="region of interest" description="Disordered" evidence="9">
    <location>
        <begin position="343"/>
        <end position="390"/>
    </location>
</feature>
<dbReference type="InterPro" id="IPR010543">
    <property type="entry name" value="DUF1117"/>
</dbReference>
<feature type="compositionally biased region" description="Polar residues" evidence="9">
    <location>
        <begin position="79"/>
        <end position="90"/>
    </location>
</feature>
<dbReference type="GO" id="GO:0008270">
    <property type="term" value="F:zinc ion binding"/>
    <property type="evidence" value="ECO:0007669"/>
    <property type="project" value="UniProtKB-KW"/>
</dbReference>
<dbReference type="GO" id="GO:0061630">
    <property type="term" value="F:ubiquitin protein ligase activity"/>
    <property type="evidence" value="ECO:0007669"/>
    <property type="project" value="UniProtKB-EC"/>
</dbReference>
<reference evidence="11 12" key="1">
    <citation type="submission" date="2020-08" db="EMBL/GenBank/DDBJ databases">
        <title>Plant Genome Project.</title>
        <authorList>
            <person name="Zhang R.-G."/>
        </authorList>
    </citation>
    <scope>NUCLEOTIDE SEQUENCE [LARGE SCALE GENOMIC DNA]</scope>
    <source>
        <tissue evidence="11">Rhizome</tissue>
    </source>
</reference>
<keyword evidence="6" id="KW-0833">Ubl conjugation pathway</keyword>
<dbReference type="CDD" id="cd16667">
    <property type="entry name" value="RING-H2_RNF126-like"/>
    <property type="match status" value="1"/>
</dbReference>
<feature type="compositionally biased region" description="Polar residues" evidence="9">
    <location>
        <begin position="343"/>
        <end position="359"/>
    </location>
</feature>
<evidence type="ECO:0000313" key="11">
    <source>
        <dbReference type="EMBL" id="KAG6503082.1"/>
    </source>
</evidence>
<comment type="catalytic activity">
    <reaction evidence="1">
        <text>S-ubiquitinyl-[E2 ubiquitin-conjugating enzyme]-L-cysteine + [acceptor protein]-L-lysine = [E2 ubiquitin-conjugating enzyme]-L-cysteine + N(6)-ubiquitinyl-[acceptor protein]-L-lysine.</text>
        <dbReference type="EC" id="2.3.2.27"/>
    </reaction>
</comment>
<evidence type="ECO:0000256" key="5">
    <source>
        <dbReference type="ARBA" id="ARBA00022771"/>
    </source>
</evidence>
<gene>
    <name evidence="11" type="ORF">ZIOFF_035371</name>
</gene>
<name>A0A8J5L2M1_ZINOF</name>
<dbReference type="EC" id="2.3.2.27" evidence="2"/>
<evidence type="ECO:0000256" key="8">
    <source>
        <dbReference type="PROSITE-ProRule" id="PRU00175"/>
    </source>
</evidence>
<keyword evidence="7" id="KW-0862">Zinc</keyword>
<evidence type="ECO:0000256" key="6">
    <source>
        <dbReference type="ARBA" id="ARBA00022786"/>
    </source>
</evidence>
<evidence type="ECO:0000256" key="7">
    <source>
        <dbReference type="ARBA" id="ARBA00022833"/>
    </source>
</evidence>
<dbReference type="PROSITE" id="PS50089">
    <property type="entry name" value="ZF_RING_2"/>
    <property type="match status" value="1"/>
</dbReference>
<keyword evidence="4" id="KW-0479">Metal-binding</keyword>
<evidence type="ECO:0000256" key="2">
    <source>
        <dbReference type="ARBA" id="ARBA00012483"/>
    </source>
</evidence>
<dbReference type="GO" id="GO:0005737">
    <property type="term" value="C:cytoplasm"/>
    <property type="evidence" value="ECO:0007669"/>
    <property type="project" value="TreeGrafter"/>
</dbReference>
<feature type="region of interest" description="Disordered" evidence="9">
    <location>
        <begin position="61"/>
        <end position="93"/>
    </location>
</feature>
<dbReference type="EMBL" id="JACMSC010000010">
    <property type="protein sequence ID" value="KAG6503082.1"/>
    <property type="molecule type" value="Genomic_DNA"/>
</dbReference>
<evidence type="ECO:0000256" key="3">
    <source>
        <dbReference type="ARBA" id="ARBA00022679"/>
    </source>
</evidence>
<keyword evidence="12" id="KW-1185">Reference proteome</keyword>
<proteinExistence type="predicted"/>
<dbReference type="SMART" id="SM00184">
    <property type="entry name" value="RING"/>
    <property type="match status" value="1"/>
</dbReference>
<dbReference type="OrthoDB" id="757176at2759"/>
<feature type="domain" description="RING-type" evidence="10">
    <location>
        <begin position="194"/>
        <end position="235"/>
    </location>
</feature>
<dbReference type="AlphaFoldDB" id="A0A8J5L2M1"/>
<dbReference type="Pfam" id="PF06547">
    <property type="entry name" value="DUF1117"/>
    <property type="match status" value="1"/>
</dbReference>
<evidence type="ECO:0000313" key="12">
    <source>
        <dbReference type="Proteomes" id="UP000734854"/>
    </source>
</evidence>
<evidence type="ECO:0000256" key="1">
    <source>
        <dbReference type="ARBA" id="ARBA00000900"/>
    </source>
</evidence>
<keyword evidence="3" id="KW-0808">Transferase</keyword>
<evidence type="ECO:0000256" key="4">
    <source>
        <dbReference type="ARBA" id="ARBA00022723"/>
    </source>
</evidence>
<dbReference type="FunFam" id="3.30.40.10:FF:000022">
    <property type="entry name" value="E3 ubiquitin-protein ligase RING1-like"/>
    <property type="match status" value="1"/>
</dbReference>
<dbReference type="PANTHER" id="PTHR15710">
    <property type="entry name" value="E3 UBIQUITIN-PROTEIN LIGASE PRAJA"/>
    <property type="match status" value="1"/>
</dbReference>
<keyword evidence="5 8" id="KW-0863">Zinc-finger</keyword>
<organism evidence="11 12">
    <name type="scientific">Zingiber officinale</name>
    <name type="common">Ginger</name>
    <name type="synonym">Amomum zingiber</name>
    <dbReference type="NCBI Taxonomy" id="94328"/>
    <lineage>
        <taxon>Eukaryota</taxon>
        <taxon>Viridiplantae</taxon>
        <taxon>Streptophyta</taxon>
        <taxon>Embryophyta</taxon>
        <taxon>Tracheophyta</taxon>
        <taxon>Spermatophyta</taxon>
        <taxon>Magnoliopsida</taxon>
        <taxon>Liliopsida</taxon>
        <taxon>Zingiberales</taxon>
        <taxon>Zingiberaceae</taxon>
        <taxon>Zingiber</taxon>
    </lineage>
</organism>
<dbReference type="PANTHER" id="PTHR15710:SF217">
    <property type="entry name" value="E3 UBIQUITIN-PROTEIN LIGASE RDUF2"/>
    <property type="match status" value="1"/>
</dbReference>
<feature type="compositionally biased region" description="Basic residues" evidence="9">
    <location>
        <begin position="361"/>
        <end position="374"/>
    </location>
</feature>
<dbReference type="Pfam" id="PF13639">
    <property type="entry name" value="zf-RING_2"/>
    <property type="match status" value="1"/>
</dbReference>
<comment type="caution">
    <text evidence="11">The sequence shown here is derived from an EMBL/GenBank/DDBJ whole genome shotgun (WGS) entry which is preliminary data.</text>
</comment>
<sequence>MSMETASPQWCRRCCRFISVGPDAVVCPDCGGGFMNAYGLFHPSFAVAAEPRRRRFPSPVIDSAAADGRPHQHSGIRFRSNSRPSTSDRSPFNPLIVLLGPGGSRRDADRDTINSFEMYHYDGTGSGLRPLPENMSDFLIGSGFERILDRLSQMETNGTGSRHVFGHPPASKSAVESMPTVEIADLHVTLEFHCAVCKDPFELGAEALEMPCKHIYHQDCILPWLALRNSCPVCRHEMPMDVQRPDADEDASLSGNEDEMVGLTIWRLPGGGFAVGRFTGDRRAAEGEFPAVYTEMDGGFNTNGAPRRIAWSSRESRSQHHRGFSQAFRSVLSFFRRLRSSTPISSTRLNPNSQSFSNPSVRHRRSSMFRRSLRSRSTNSTPNGGTVDSP</sequence>
<protein>
    <recommendedName>
        <fullName evidence="2">RING-type E3 ubiquitin transferase</fullName>
        <ecNumber evidence="2">2.3.2.27</ecNumber>
    </recommendedName>
</protein>
<evidence type="ECO:0000259" key="10">
    <source>
        <dbReference type="PROSITE" id="PS50089"/>
    </source>
</evidence>
<dbReference type="GO" id="GO:0016567">
    <property type="term" value="P:protein ubiquitination"/>
    <property type="evidence" value="ECO:0007669"/>
    <property type="project" value="TreeGrafter"/>
</dbReference>
<dbReference type="Proteomes" id="UP000734854">
    <property type="component" value="Unassembled WGS sequence"/>
</dbReference>
<accession>A0A8J5L2M1</accession>
<dbReference type="InterPro" id="IPR001841">
    <property type="entry name" value="Znf_RING"/>
</dbReference>
<evidence type="ECO:0000256" key="9">
    <source>
        <dbReference type="SAM" id="MobiDB-lite"/>
    </source>
</evidence>